<dbReference type="STRING" id="1797542.A3J59_04025"/>
<feature type="transmembrane region" description="Helical" evidence="1">
    <location>
        <begin position="20"/>
        <end position="40"/>
    </location>
</feature>
<sequence>MSEYRSDVRKISKEVPFTVWTVFKWGLIVLVAVAALLFLAQSMGIISMNIGREITQHSQQYVETKVNLLNKLQRDWSQLDAEIAVLKAEGSNKEVIAAKQVQQKNIVNSIHTEAGMIPASQIPESVQTFIAAHPR</sequence>
<name>A0A1G1YI94_9BACT</name>
<reference evidence="2 3" key="1">
    <citation type="journal article" date="2016" name="Nat. Commun.">
        <title>Thousands of microbial genomes shed light on interconnected biogeochemical processes in an aquifer system.</title>
        <authorList>
            <person name="Anantharaman K."/>
            <person name="Brown C.T."/>
            <person name="Hug L.A."/>
            <person name="Sharon I."/>
            <person name="Castelle C.J."/>
            <person name="Probst A.J."/>
            <person name="Thomas B.C."/>
            <person name="Singh A."/>
            <person name="Wilkins M.J."/>
            <person name="Karaoz U."/>
            <person name="Brodie E.L."/>
            <person name="Williams K.H."/>
            <person name="Hubbard S.S."/>
            <person name="Banfield J.F."/>
        </authorList>
    </citation>
    <scope>NUCLEOTIDE SEQUENCE [LARGE SCALE GENOMIC DNA]</scope>
</reference>
<dbReference type="Proteomes" id="UP000177310">
    <property type="component" value="Unassembled WGS sequence"/>
</dbReference>
<keyword evidence="1" id="KW-0812">Transmembrane</keyword>
<accession>A0A1G1YI94</accession>
<proteinExistence type="predicted"/>
<evidence type="ECO:0000256" key="1">
    <source>
        <dbReference type="SAM" id="Phobius"/>
    </source>
</evidence>
<keyword evidence="1" id="KW-1133">Transmembrane helix</keyword>
<evidence type="ECO:0000313" key="2">
    <source>
        <dbReference type="EMBL" id="OGY52055.1"/>
    </source>
</evidence>
<organism evidence="2 3">
    <name type="scientific">Candidatus Buchananbacteria bacterium RIFCSPHIGHO2_02_FULL_56_16</name>
    <dbReference type="NCBI Taxonomy" id="1797542"/>
    <lineage>
        <taxon>Bacteria</taxon>
        <taxon>Candidatus Buchananiibacteriota</taxon>
    </lineage>
</organism>
<keyword evidence="1" id="KW-0472">Membrane</keyword>
<protein>
    <recommendedName>
        <fullName evidence="4">Cell division protein FtsL</fullName>
    </recommendedName>
</protein>
<evidence type="ECO:0008006" key="4">
    <source>
        <dbReference type="Google" id="ProtNLM"/>
    </source>
</evidence>
<comment type="caution">
    <text evidence="2">The sequence shown here is derived from an EMBL/GenBank/DDBJ whole genome shotgun (WGS) entry which is preliminary data.</text>
</comment>
<dbReference type="AlphaFoldDB" id="A0A1G1YI94"/>
<evidence type="ECO:0000313" key="3">
    <source>
        <dbReference type="Proteomes" id="UP000177310"/>
    </source>
</evidence>
<gene>
    <name evidence="2" type="ORF">A3J59_04025</name>
</gene>
<dbReference type="EMBL" id="MHIL01000010">
    <property type="protein sequence ID" value="OGY52055.1"/>
    <property type="molecule type" value="Genomic_DNA"/>
</dbReference>